<keyword evidence="3" id="KW-1185">Reference proteome</keyword>
<dbReference type="Proteomes" id="UP000243739">
    <property type="component" value="Unassembled WGS sequence"/>
</dbReference>
<dbReference type="RefSeq" id="WP_069657364.1">
    <property type="nucleotide sequence ID" value="NZ_MIJF01000056.1"/>
</dbReference>
<dbReference type="CDD" id="cd04301">
    <property type="entry name" value="NAT_SF"/>
    <property type="match status" value="1"/>
</dbReference>
<evidence type="ECO:0000313" key="3">
    <source>
        <dbReference type="Proteomes" id="UP000243739"/>
    </source>
</evidence>
<sequence>MAAILKGKRVRLDTVALDKIELVNQWFNDPYITKNLNVGVAPFPLESSKSFAERSQRPSEKVRNFSINALDLPKEEEYIGHIGLHDINWLNRTAELGIVIGKREHLNKGYGTDAIKTLLRFAFLEMNLNRVMLTHFEFNELGHHAYLKAGFKEEGRLRKHIFRNGRYWNMIVMGILREEFLELI</sequence>
<dbReference type="SUPFAM" id="SSF55729">
    <property type="entry name" value="Acyl-CoA N-acyltransferases (Nat)"/>
    <property type="match status" value="1"/>
</dbReference>
<proteinExistence type="predicted"/>
<feature type="domain" description="N-acetyltransferase" evidence="1">
    <location>
        <begin position="10"/>
        <end position="178"/>
    </location>
</feature>
<comment type="caution">
    <text evidence="2">The sequence shown here is derived from an EMBL/GenBank/DDBJ whole genome shotgun (WGS) entry which is preliminary data.</text>
</comment>
<dbReference type="Gene3D" id="3.40.630.30">
    <property type="match status" value="1"/>
</dbReference>
<dbReference type="PANTHER" id="PTHR43415">
    <property type="entry name" value="SPERMIDINE N(1)-ACETYLTRANSFERASE"/>
    <property type="match status" value="1"/>
</dbReference>
<name>A0A1D2YSR9_9BACI</name>
<protein>
    <recommendedName>
        <fullName evidence="1">N-acetyltransferase domain-containing protein</fullName>
    </recommendedName>
</protein>
<dbReference type="InterPro" id="IPR016181">
    <property type="entry name" value="Acyl_CoA_acyltransferase"/>
</dbReference>
<evidence type="ECO:0000259" key="1">
    <source>
        <dbReference type="PROSITE" id="PS51186"/>
    </source>
</evidence>
<reference evidence="2 3" key="1">
    <citation type="submission" date="2016-09" db="EMBL/GenBank/DDBJ databases">
        <title>Draft genome sequence for the type strain of Vulcanibacillus modesticaldus BR, a strictly anaerobic, moderately thermophilic, and nitrate-reducing bacterium from deep sea-hydrothermal vents of the Mid-Atlantic Ridge.</title>
        <authorList>
            <person name="Abin C.A."/>
            <person name="Hollibaugh J.T."/>
        </authorList>
    </citation>
    <scope>NUCLEOTIDE SEQUENCE [LARGE SCALE GENOMIC DNA]</scope>
    <source>
        <strain evidence="2 3">BR</strain>
    </source>
</reference>
<dbReference type="PANTHER" id="PTHR43415:SF3">
    <property type="entry name" value="GNAT-FAMILY ACETYLTRANSFERASE"/>
    <property type="match status" value="1"/>
</dbReference>
<dbReference type="GO" id="GO:0016747">
    <property type="term" value="F:acyltransferase activity, transferring groups other than amino-acyl groups"/>
    <property type="evidence" value="ECO:0007669"/>
    <property type="project" value="InterPro"/>
</dbReference>
<dbReference type="Pfam" id="PF13302">
    <property type="entry name" value="Acetyltransf_3"/>
    <property type="match status" value="1"/>
</dbReference>
<dbReference type="OrthoDB" id="9795206at2"/>
<evidence type="ECO:0000313" key="2">
    <source>
        <dbReference type="EMBL" id="OEF98064.1"/>
    </source>
</evidence>
<dbReference type="EMBL" id="MIJF01000056">
    <property type="protein sequence ID" value="OEF98064.1"/>
    <property type="molecule type" value="Genomic_DNA"/>
</dbReference>
<accession>A0A1D2YSR9</accession>
<dbReference type="InterPro" id="IPR000182">
    <property type="entry name" value="GNAT_dom"/>
</dbReference>
<dbReference type="AlphaFoldDB" id="A0A1D2YSR9"/>
<dbReference type="STRING" id="337097.BHF71_03325"/>
<organism evidence="2 3">
    <name type="scientific">Vulcanibacillus modesticaldus</name>
    <dbReference type="NCBI Taxonomy" id="337097"/>
    <lineage>
        <taxon>Bacteria</taxon>
        <taxon>Bacillati</taxon>
        <taxon>Bacillota</taxon>
        <taxon>Bacilli</taxon>
        <taxon>Bacillales</taxon>
        <taxon>Bacillaceae</taxon>
        <taxon>Vulcanibacillus</taxon>
    </lineage>
</organism>
<gene>
    <name evidence="2" type="ORF">BHF71_03325</name>
</gene>
<dbReference type="PROSITE" id="PS51186">
    <property type="entry name" value="GNAT"/>
    <property type="match status" value="1"/>
</dbReference>